<feature type="transmembrane region" description="Helical" evidence="8">
    <location>
        <begin position="7"/>
        <end position="29"/>
    </location>
</feature>
<dbReference type="EMBL" id="LCUJ01000005">
    <property type="protein sequence ID" value="OCL98607.1"/>
    <property type="molecule type" value="Genomic_DNA"/>
</dbReference>
<organism evidence="10 11">
    <name type="scientific">Aliarcobacter thereius</name>
    <dbReference type="NCBI Taxonomy" id="544718"/>
    <lineage>
        <taxon>Bacteria</taxon>
        <taxon>Pseudomonadati</taxon>
        <taxon>Campylobacterota</taxon>
        <taxon>Epsilonproteobacteria</taxon>
        <taxon>Campylobacterales</taxon>
        <taxon>Arcobacteraceae</taxon>
        <taxon>Aliarcobacter</taxon>
    </lineage>
</organism>
<sequence length="403" mass="47194">MERNIIFFIRYAPLAILPLIVAGIFYIIISGYKIYIENSQLAYKESLIEREKAQVKTNVNLAVQIYKNQIFLTAKKEQHNKTFLNLLKSLNNKTNDYYFIFDTNGNVIIHSFLTHLEGENLFIFEDENYNKVIKQITTDYQKDRFLEYLWINPKTNRLEDKISFVKQIPETNYILGSGFYISDIERQSRIKDIQDSSIYEENIYITLVIALIFIILAIILAFIISNILLRKFNFLVKQKNDLEKESLIDPLTKLNNRIYFSKTLDKYLNNIEEEVFSLIIFDIDDFKDINRDFSYDFGDNILKEISILTKNSLPNNVEIFRIGGDRFAIILPNTNLNESYILAKRLKNNCEGKIFDKVEKVTISLGIIEASVENSSHEILRKIELAIFKAKKDGKNRVIAYKN</sequence>
<keyword evidence="3" id="KW-1003">Cell membrane</keyword>
<proteinExistence type="predicted"/>
<dbReference type="SMART" id="SM01049">
    <property type="entry name" value="Cache_2"/>
    <property type="match status" value="1"/>
</dbReference>
<feature type="domain" description="GGDEF" evidence="9">
    <location>
        <begin position="274"/>
        <end position="403"/>
    </location>
</feature>
<dbReference type="GO" id="GO:0052621">
    <property type="term" value="F:diguanylate cyclase activity"/>
    <property type="evidence" value="ECO:0007669"/>
    <property type="project" value="UniProtKB-EC"/>
</dbReference>
<feature type="transmembrane region" description="Helical" evidence="8">
    <location>
        <begin position="203"/>
        <end position="229"/>
    </location>
</feature>
<dbReference type="PROSITE" id="PS50887">
    <property type="entry name" value="GGDEF"/>
    <property type="match status" value="1"/>
</dbReference>
<dbReference type="AlphaFoldDB" id="A0A1C0B604"/>
<dbReference type="GO" id="GO:0005886">
    <property type="term" value="C:plasma membrane"/>
    <property type="evidence" value="ECO:0007669"/>
    <property type="project" value="UniProtKB-SubCell"/>
</dbReference>
<evidence type="ECO:0000256" key="6">
    <source>
        <dbReference type="ARBA" id="ARBA00023136"/>
    </source>
</evidence>
<keyword evidence="5 8" id="KW-1133">Transmembrane helix</keyword>
<protein>
    <recommendedName>
        <fullName evidence="2">diguanylate cyclase</fullName>
        <ecNumber evidence="2">2.7.7.65</ecNumber>
    </recommendedName>
</protein>
<evidence type="ECO:0000313" key="11">
    <source>
        <dbReference type="Proteomes" id="UP000093281"/>
    </source>
</evidence>
<evidence type="ECO:0000256" key="1">
    <source>
        <dbReference type="ARBA" id="ARBA00004651"/>
    </source>
</evidence>
<dbReference type="SMART" id="SM00267">
    <property type="entry name" value="GGDEF"/>
    <property type="match status" value="1"/>
</dbReference>
<dbReference type="InterPro" id="IPR004010">
    <property type="entry name" value="Double_Cache_2"/>
</dbReference>
<dbReference type="InterPro" id="IPR029787">
    <property type="entry name" value="Nucleotide_cyclase"/>
</dbReference>
<dbReference type="PANTHER" id="PTHR45138">
    <property type="entry name" value="REGULATORY COMPONENTS OF SENSORY TRANSDUCTION SYSTEM"/>
    <property type="match status" value="1"/>
</dbReference>
<dbReference type="Pfam" id="PF08269">
    <property type="entry name" value="dCache_2"/>
    <property type="match status" value="1"/>
</dbReference>
<dbReference type="PATRIC" id="fig|544718.51.peg.1492"/>
<comment type="subcellular location">
    <subcellularLocation>
        <location evidence="1">Cell membrane</location>
        <topology evidence="1">Multi-pass membrane protein</topology>
    </subcellularLocation>
</comment>
<dbReference type="PANTHER" id="PTHR45138:SF9">
    <property type="entry name" value="DIGUANYLATE CYCLASE DGCM-RELATED"/>
    <property type="match status" value="1"/>
</dbReference>
<dbReference type="RefSeq" id="WP_066186717.1">
    <property type="nucleotide sequence ID" value="NZ_LCUJ01000005.1"/>
</dbReference>
<dbReference type="Gene3D" id="3.30.70.270">
    <property type="match status" value="1"/>
</dbReference>
<dbReference type="InterPro" id="IPR043128">
    <property type="entry name" value="Rev_trsase/Diguanyl_cyclase"/>
</dbReference>
<keyword evidence="4 8" id="KW-0812">Transmembrane</keyword>
<dbReference type="NCBIfam" id="TIGR00254">
    <property type="entry name" value="GGDEF"/>
    <property type="match status" value="1"/>
</dbReference>
<evidence type="ECO:0000313" key="10">
    <source>
        <dbReference type="EMBL" id="OCL98607.1"/>
    </source>
</evidence>
<dbReference type="CDD" id="cd01949">
    <property type="entry name" value="GGDEF"/>
    <property type="match status" value="1"/>
</dbReference>
<dbReference type="InterPro" id="IPR000160">
    <property type="entry name" value="GGDEF_dom"/>
</dbReference>
<dbReference type="GO" id="GO:0043709">
    <property type="term" value="P:cell adhesion involved in single-species biofilm formation"/>
    <property type="evidence" value="ECO:0007669"/>
    <property type="project" value="TreeGrafter"/>
</dbReference>
<keyword evidence="6 8" id="KW-0472">Membrane</keyword>
<gene>
    <name evidence="10" type="primary">pleD_3</name>
    <name evidence="10" type="ORF">AAX29_01520</name>
</gene>
<dbReference type="SUPFAM" id="SSF55073">
    <property type="entry name" value="Nucleotide cyclase"/>
    <property type="match status" value="1"/>
</dbReference>
<comment type="caution">
    <text evidence="10">The sequence shown here is derived from an EMBL/GenBank/DDBJ whole genome shotgun (WGS) entry which is preliminary data.</text>
</comment>
<comment type="catalytic activity">
    <reaction evidence="7">
        <text>2 GTP = 3',3'-c-di-GMP + 2 diphosphate</text>
        <dbReference type="Rhea" id="RHEA:24898"/>
        <dbReference type="ChEBI" id="CHEBI:33019"/>
        <dbReference type="ChEBI" id="CHEBI:37565"/>
        <dbReference type="ChEBI" id="CHEBI:58805"/>
        <dbReference type="EC" id="2.7.7.65"/>
    </reaction>
</comment>
<evidence type="ECO:0000256" key="3">
    <source>
        <dbReference type="ARBA" id="ARBA00022475"/>
    </source>
</evidence>
<reference evidence="11" key="1">
    <citation type="submission" date="2015-05" db="EMBL/GenBank/DDBJ databases">
        <authorList>
            <person name="Rovetto F."/>
            <person name="Cocolin L."/>
            <person name="Illeghems K."/>
            <person name="Van Nieuwerburgh F."/>
            <person name="Houf K."/>
        </authorList>
    </citation>
    <scope>NUCLEOTIDE SEQUENCE [LARGE SCALE GENOMIC DNA]</scope>
    <source>
        <strain evidence="11">DU22</strain>
    </source>
</reference>
<evidence type="ECO:0000256" key="2">
    <source>
        <dbReference type="ARBA" id="ARBA00012528"/>
    </source>
</evidence>
<dbReference type="InterPro" id="IPR033480">
    <property type="entry name" value="sCache_2"/>
</dbReference>
<evidence type="ECO:0000256" key="5">
    <source>
        <dbReference type="ARBA" id="ARBA00022989"/>
    </source>
</evidence>
<evidence type="ECO:0000256" key="4">
    <source>
        <dbReference type="ARBA" id="ARBA00022692"/>
    </source>
</evidence>
<evidence type="ECO:0000256" key="7">
    <source>
        <dbReference type="ARBA" id="ARBA00034247"/>
    </source>
</evidence>
<evidence type="ECO:0000256" key="8">
    <source>
        <dbReference type="SAM" id="Phobius"/>
    </source>
</evidence>
<dbReference type="STRING" id="544718.AAX25_01906"/>
<dbReference type="InterPro" id="IPR050469">
    <property type="entry name" value="Diguanylate_Cyclase"/>
</dbReference>
<dbReference type="OrthoDB" id="8554767at2"/>
<dbReference type="GO" id="GO:1902201">
    <property type="term" value="P:negative regulation of bacterial-type flagellum-dependent cell motility"/>
    <property type="evidence" value="ECO:0007669"/>
    <property type="project" value="TreeGrafter"/>
</dbReference>
<dbReference type="Pfam" id="PF00990">
    <property type="entry name" value="GGDEF"/>
    <property type="match status" value="1"/>
</dbReference>
<dbReference type="Gene3D" id="3.30.450.20">
    <property type="entry name" value="PAS domain"/>
    <property type="match status" value="1"/>
</dbReference>
<name>A0A1C0B604_9BACT</name>
<evidence type="ECO:0000259" key="9">
    <source>
        <dbReference type="PROSITE" id="PS50887"/>
    </source>
</evidence>
<dbReference type="Proteomes" id="UP000093281">
    <property type="component" value="Unassembled WGS sequence"/>
</dbReference>
<accession>A0A1C0B604</accession>
<dbReference type="EC" id="2.7.7.65" evidence="2"/>